<comment type="caution">
    <text evidence="11">The sequence shown here is derived from an EMBL/GenBank/DDBJ whole genome shotgun (WGS) entry which is preliminary data.</text>
</comment>
<dbReference type="GO" id="GO:0046872">
    <property type="term" value="F:metal ion binding"/>
    <property type="evidence" value="ECO:0007669"/>
    <property type="project" value="UniProtKB-KW"/>
</dbReference>
<evidence type="ECO:0000256" key="3">
    <source>
        <dbReference type="ARBA" id="ARBA00022694"/>
    </source>
</evidence>
<dbReference type="SUPFAM" id="SSF81301">
    <property type="entry name" value="Nucleotidyltransferase"/>
    <property type="match status" value="1"/>
</dbReference>
<evidence type="ECO:0000313" key="11">
    <source>
        <dbReference type="EMBL" id="OGZ61031.1"/>
    </source>
</evidence>
<keyword evidence="4" id="KW-0548">Nucleotidyltransferase</keyword>
<dbReference type="InterPro" id="IPR050264">
    <property type="entry name" value="Bact_CCA-adding_enz_type3_sf"/>
</dbReference>
<dbReference type="Gene3D" id="1.10.3090.10">
    <property type="entry name" value="cca-adding enzyme, domain 2"/>
    <property type="match status" value="1"/>
</dbReference>
<comment type="cofactor">
    <cofactor evidence="1">
        <name>Mg(2+)</name>
        <dbReference type="ChEBI" id="CHEBI:18420"/>
    </cofactor>
</comment>
<dbReference type="PROSITE" id="PS51831">
    <property type="entry name" value="HD"/>
    <property type="match status" value="1"/>
</dbReference>
<evidence type="ECO:0000259" key="10">
    <source>
        <dbReference type="PROSITE" id="PS51831"/>
    </source>
</evidence>
<dbReference type="Gene3D" id="1.10.246.80">
    <property type="match status" value="1"/>
</dbReference>
<keyword evidence="7" id="KW-0460">Magnesium</keyword>
<evidence type="ECO:0000256" key="2">
    <source>
        <dbReference type="ARBA" id="ARBA00022679"/>
    </source>
</evidence>
<dbReference type="GO" id="GO:0008033">
    <property type="term" value="P:tRNA processing"/>
    <property type="evidence" value="ECO:0007669"/>
    <property type="project" value="UniProtKB-KW"/>
</dbReference>
<dbReference type="Pfam" id="PF01966">
    <property type="entry name" value="HD"/>
    <property type="match status" value="1"/>
</dbReference>
<keyword evidence="2 8" id="KW-0808">Transferase</keyword>
<dbReference type="CDD" id="cd05398">
    <property type="entry name" value="NT_ClassII-CCAase"/>
    <property type="match status" value="1"/>
</dbReference>
<dbReference type="GO" id="GO:0000049">
    <property type="term" value="F:tRNA binding"/>
    <property type="evidence" value="ECO:0007669"/>
    <property type="project" value="TreeGrafter"/>
</dbReference>
<evidence type="ECO:0000256" key="8">
    <source>
        <dbReference type="RuleBase" id="RU003953"/>
    </source>
</evidence>
<dbReference type="CDD" id="cd00077">
    <property type="entry name" value="HDc"/>
    <property type="match status" value="1"/>
</dbReference>
<dbReference type="SUPFAM" id="SSF81891">
    <property type="entry name" value="Poly A polymerase C-terminal region-like"/>
    <property type="match status" value="1"/>
</dbReference>
<sequence>MDIPKEVKNITKGLEKACFEAYIVGGCVRDILLNKKPKDWDITTNAKPQDIQKIFPESVYENNFGTVGIKIETEDESLKIIEITTYRSEAKYTDKRHPDEIKFGVSLEEDLKRRDFTINAMALNPDEDKIIDPFEGQKDLKQGVVQTVGIAQERFDEDALRMLRAIRFATELNFTIENTTFQAIKKNASSIKLIAHERVQDELVKIIGSQFAHNGILFMKDAGLLDIILPEVALGIDVGQNKHHIYTVFEHNLYALKWAAEHDYPLHVRFAALLHDVGKPQTKRGEGEDSTFYGHEVASAEIAAKIMERFKFPNKFAQKVILLVRYHLFYYDVGEVTESSVRRLVAKVGPENMDDLVKVRICDRMGSGVPKSKPYRLRHFEYMVEKVQKDPISVLMLEVSGKDVMENSNIKPGPKVGMILATLLDEVLDDPNKNDKKYLVEKIKELSQKSEKELEKLEKSAIQKQEKFGKVKDEELKKKYYL</sequence>
<keyword evidence="6" id="KW-0547">Nucleotide-binding</keyword>
<dbReference type="GO" id="GO:0016779">
    <property type="term" value="F:nucleotidyltransferase activity"/>
    <property type="evidence" value="ECO:0007669"/>
    <property type="project" value="UniProtKB-KW"/>
</dbReference>
<evidence type="ECO:0000256" key="5">
    <source>
        <dbReference type="ARBA" id="ARBA00022723"/>
    </source>
</evidence>
<name>A0A1G2HFM0_9BACT</name>
<dbReference type="GO" id="GO:0000166">
    <property type="term" value="F:nucleotide binding"/>
    <property type="evidence" value="ECO:0007669"/>
    <property type="project" value="UniProtKB-KW"/>
</dbReference>
<evidence type="ECO:0000313" key="12">
    <source>
        <dbReference type="Proteomes" id="UP000178835"/>
    </source>
</evidence>
<comment type="similarity">
    <text evidence="8">Belongs to the tRNA nucleotidyltransferase/poly(A) polymerase family.</text>
</comment>
<dbReference type="InterPro" id="IPR002646">
    <property type="entry name" value="PolA_pol_head_dom"/>
</dbReference>
<feature type="coiled-coil region" evidence="9">
    <location>
        <begin position="440"/>
        <end position="474"/>
    </location>
</feature>
<evidence type="ECO:0000256" key="4">
    <source>
        <dbReference type="ARBA" id="ARBA00022695"/>
    </source>
</evidence>
<keyword evidence="5" id="KW-0479">Metal-binding</keyword>
<dbReference type="Pfam" id="PF01743">
    <property type="entry name" value="PolyA_pol"/>
    <property type="match status" value="1"/>
</dbReference>
<reference evidence="11 12" key="1">
    <citation type="journal article" date="2016" name="Nat. Commun.">
        <title>Thousands of microbial genomes shed light on interconnected biogeochemical processes in an aquifer system.</title>
        <authorList>
            <person name="Anantharaman K."/>
            <person name="Brown C.T."/>
            <person name="Hug L.A."/>
            <person name="Sharon I."/>
            <person name="Castelle C.J."/>
            <person name="Probst A.J."/>
            <person name="Thomas B.C."/>
            <person name="Singh A."/>
            <person name="Wilkins M.J."/>
            <person name="Karaoz U."/>
            <person name="Brodie E.L."/>
            <person name="Williams K.H."/>
            <person name="Hubbard S.S."/>
            <person name="Banfield J.F."/>
        </authorList>
    </citation>
    <scope>NUCLEOTIDE SEQUENCE [LARGE SCALE GENOMIC DNA]</scope>
</reference>
<dbReference type="Proteomes" id="UP000178835">
    <property type="component" value="Unassembled WGS sequence"/>
</dbReference>
<dbReference type="PANTHER" id="PTHR46173:SF1">
    <property type="entry name" value="CCA TRNA NUCLEOTIDYLTRANSFERASE 1, MITOCHONDRIAL"/>
    <property type="match status" value="1"/>
</dbReference>
<proteinExistence type="inferred from homology"/>
<evidence type="ECO:0000256" key="9">
    <source>
        <dbReference type="SAM" id="Coils"/>
    </source>
</evidence>
<dbReference type="Gene3D" id="3.30.460.10">
    <property type="entry name" value="Beta Polymerase, domain 2"/>
    <property type="match status" value="1"/>
</dbReference>
<dbReference type="SMART" id="SM00471">
    <property type="entry name" value="HDc"/>
    <property type="match status" value="1"/>
</dbReference>
<dbReference type="PANTHER" id="PTHR46173">
    <property type="entry name" value="CCA TRNA NUCLEOTIDYLTRANSFERASE 1, MITOCHONDRIAL"/>
    <property type="match status" value="1"/>
</dbReference>
<dbReference type="InterPro" id="IPR006675">
    <property type="entry name" value="HDIG_dom"/>
</dbReference>
<keyword evidence="8" id="KW-0694">RNA-binding</keyword>
<keyword evidence="3" id="KW-0819">tRNA processing</keyword>
<evidence type="ECO:0000256" key="7">
    <source>
        <dbReference type="ARBA" id="ARBA00022842"/>
    </source>
</evidence>
<dbReference type="NCBIfam" id="TIGR00277">
    <property type="entry name" value="HDIG"/>
    <property type="match status" value="1"/>
</dbReference>
<dbReference type="Pfam" id="PF12627">
    <property type="entry name" value="PolyA_pol_RNAbd"/>
    <property type="match status" value="1"/>
</dbReference>
<dbReference type="InterPro" id="IPR043519">
    <property type="entry name" value="NT_sf"/>
</dbReference>
<feature type="domain" description="HD" evidence="10">
    <location>
        <begin position="248"/>
        <end position="362"/>
    </location>
</feature>
<organism evidence="11 12">
    <name type="scientific">Candidatus Spechtbacteria bacterium RIFCSPLOWO2_01_FULL_43_12</name>
    <dbReference type="NCBI Taxonomy" id="1802162"/>
    <lineage>
        <taxon>Bacteria</taxon>
        <taxon>Candidatus Spechtiibacteriota</taxon>
    </lineage>
</organism>
<protein>
    <recommendedName>
        <fullName evidence="10">HD domain-containing protein</fullName>
    </recommendedName>
</protein>
<dbReference type="AlphaFoldDB" id="A0A1G2HFM0"/>
<evidence type="ECO:0000256" key="6">
    <source>
        <dbReference type="ARBA" id="ARBA00022741"/>
    </source>
</evidence>
<dbReference type="InterPro" id="IPR006674">
    <property type="entry name" value="HD_domain"/>
</dbReference>
<accession>A0A1G2HFM0</accession>
<dbReference type="InterPro" id="IPR032828">
    <property type="entry name" value="PolyA_RNA-bd"/>
</dbReference>
<gene>
    <name evidence="11" type="ORF">A2919_00405</name>
</gene>
<dbReference type="InterPro" id="IPR003607">
    <property type="entry name" value="HD/PDEase_dom"/>
</dbReference>
<keyword evidence="9" id="KW-0175">Coiled coil</keyword>
<evidence type="ECO:0000256" key="1">
    <source>
        <dbReference type="ARBA" id="ARBA00001946"/>
    </source>
</evidence>
<dbReference type="EMBL" id="MHOH01000009">
    <property type="protein sequence ID" value="OGZ61031.1"/>
    <property type="molecule type" value="Genomic_DNA"/>
</dbReference>